<feature type="signal peptide" evidence="1">
    <location>
        <begin position="1"/>
        <end position="20"/>
    </location>
</feature>
<reference evidence="2" key="1">
    <citation type="submission" date="2014-11" db="EMBL/GenBank/DDBJ databases">
        <authorList>
            <person name="Amaro Gonzalez C."/>
        </authorList>
    </citation>
    <scope>NUCLEOTIDE SEQUENCE</scope>
</reference>
<accession>A0A0E9WA18</accession>
<feature type="chain" id="PRO_5002434174" evidence="1">
    <location>
        <begin position="21"/>
        <end position="48"/>
    </location>
</feature>
<dbReference type="EMBL" id="GBXM01022167">
    <property type="protein sequence ID" value="JAH86410.1"/>
    <property type="molecule type" value="Transcribed_RNA"/>
</dbReference>
<organism evidence="2">
    <name type="scientific">Anguilla anguilla</name>
    <name type="common">European freshwater eel</name>
    <name type="synonym">Muraena anguilla</name>
    <dbReference type="NCBI Taxonomy" id="7936"/>
    <lineage>
        <taxon>Eukaryota</taxon>
        <taxon>Metazoa</taxon>
        <taxon>Chordata</taxon>
        <taxon>Craniata</taxon>
        <taxon>Vertebrata</taxon>
        <taxon>Euteleostomi</taxon>
        <taxon>Actinopterygii</taxon>
        <taxon>Neopterygii</taxon>
        <taxon>Teleostei</taxon>
        <taxon>Anguilliformes</taxon>
        <taxon>Anguillidae</taxon>
        <taxon>Anguilla</taxon>
    </lineage>
</organism>
<sequence length="48" mass="5691">MASLLKLFFFISYIFELCDAGNYSKWIEHTTVTMLIIRLCFFCVMCRA</sequence>
<protein>
    <submittedName>
        <fullName evidence="2">Uncharacterized protein</fullName>
    </submittedName>
</protein>
<keyword evidence="1" id="KW-0732">Signal</keyword>
<dbReference type="AlphaFoldDB" id="A0A0E9WA18"/>
<proteinExistence type="predicted"/>
<name>A0A0E9WA18_ANGAN</name>
<reference evidence="2" key="2">
    <citation type="journal article" date="2015" name="Fish Shellfish Immunol.">
        <title>Early steps in the European eel (Anguilla anguilla)-Vibrio vulnificus interaction in the gills: Role of the RtxA13 toxin.</title>
        <authorList>
            <person name="Callol A."/>
            <person name="Pajuelo D."/>
            <person name="Ebbesson L."/>
            <person name="Teles M."/>
            <person name="MacKenzie S."/>
            <person name="Amaro C."/>
        </authorList>
    </citation>
    <scope>NUCLEOTIDE SEQUENCE</scope>
</reference>
<evidence type="ECO:0000313" key="2">
    <source>
        <dbReference type="EMBL" id="JAH86410.1"/>
    </source>
</evidence>
<evidence type="ECO:0000256" key="1">
    <source>
        <dbReference type="SAM" id="SignalP"/>
    </source>
</evidence>